<comment type="catalytic activity">
    <reaction evidence="1 18 19">
        <text>(6R)-NADHX = (6S)-NADHX</text>
        <dbReference type="Rhea" id="RHEA:32215"/>
        <dbReference type="ChEBI" id="CHEBI:64074"/>
        <dbReference type="ChEBI" id="CHEBI:64075"/>
        <dbReference type="EC" id="5.1.99.6"/>
    </reaction>
</comment>
<reference evidence="22" key="1">
    <citation type="submission" date="2023-07" db="EMBL/GenBank/DDBJ databases">
        <authorList>
            <person name="Haufschild T."/>
            <person name="Kallscheuer N."/>
            <person name="Hammer J."/>
            <person name="Kohn T."/>
            <person name="Kabuu M."/>
            <person name="Jogler M."/>
            <person name="Wohfarth N."/>
            <person name="Heuer A."/>
            <person name="Rohde M."/>
            <person name="van Teeseling M.C.F."/>
            <person name="Jogler C."/>
        </authorList>
    </citation>
    <scope>NUCLEOTIDE SEQUENCE</scope>
    <source>
        <strain evidence="22">Strain 138</strain>
        <strain evidence="23">Strain 318</strain>
    </source>
</reference>
<comment type="similarity">
    <text evidence="17">Belongs to the NnrD/CARKD family.</text>
</comment>
<keyword evidence="12 17" id="KW-0456">Lyase</keyword>
<comment type="cofactor">
    <cofactor evidence="18 19">
        <name>K(+)</name>
        <dbReference type="ChEBI" id="CHEBI:29103"/>
    </cofactor>
    <text evidence="18 19">Binds 1 potassium ion per subunit.</text>
</comment>
<evidence type="ECO:0000256" key="14">
    <source>
        <dbReference type="ARBA" id="ARBA00025153"/>
    </source>
</evidence>
<name>A0AA49JTL8_9BACT</name>
<evidence type="ECO:0000256" key="15">
    <source>
        <dbReference type="ARBA" id="ARBA00048238"/>
    </source>
</evidence>
<evidence type="ECO:0000313" key="24">
    <source>
        <dbReference type="Proteomes" id="UP001229955"/>
    </source>
</evidence>
<dbReference type="GO" id="GO:0110051">
    <property type="term" value="P:metabolite repair"/>
    <property type="evidence" value="ECO:0007669"/>
    <property type="project" value="TreeGrafter"/>
</dbReference>
<comment type="similarity">
    <text evidence="3 19">In the N-terminal section; belongs to the NnrE/AIBP family.</text>
</comment>
<sequence>MSTAVMPVRVTTAAQAAARDAAAIAAGTPSYSLMHRAGTSAAHAILAHVAEVRSAGAVVFCGGGNNGGDGWVVAGELARAGCPVSVVEVAAPSTDDATRAKAEALPALAGHAEPRHPAVVVDALLGTGATGALRDALLPHVDAIAATRAAGATVVALDLPSGIDATTGAGGRCVRADITLAFGTLKRGHLLRRDECGAIVCLDIGLGPHAALDDGAPTLVDAAYVRDAVPPIPADAHKGVRRRLGIVGGGEGMAGAPMLAARGAMRSGVGMVQLLVAPSNVPVVQAALPETMAGRWPVTAEDQDRVLHWTHCLLLGPGLGRTAMTRALVERLLVEWKGPVVLDADALNVFEGEPRMLGSLLGARPAIVTPHPVEAARLLRRDGASVSAERFAVGAELAKQLGATVILKGVPTVISAPDGRVAVSASGSPALGTAGSGDVLAGIVATLLAQTGDPFASACSAAWVHGRAGEIAVSEGSVRGTSLEDIVEALRRAWRLDEPAHHAAVLTTLPAVGSVR</sequence>
<comment type="function">
    <text evidence="18">Catalyzes the epimerization of the S- and R-forms of NAD(P)HX, a damaged form of NAD(P)H that is a result of enzymatic or heat-dependent hydration. This is a prerequisite for the S-specific NAD(P)H-hydrate dehydratase to allow the repair of both epimers of NAD(P)HX.</text>
</comment>
<dbReference type="Gene3D" id="3.40.1190.20">
    <property type="match status" value="1"/>
</dbReference>
<dbReference type="Pfam" id="PF01256">
    <property type="entry name" value="Carb_kinase"/>
    <property type="match status" value="1"/>
</dbReference>
<feature type="binding site" evidence="18">
    <location>
        <position position="161"/>
    </location>
    <ligand>
        <name>K(+)</name>
        <dbReference type="ChEBI" id="CHEBI:29103"/>
    </ligand>
</feature>
<feature type="domain" description="YjeF N-terminal" evidence="21">
    <location>
        <begin position="16"/>
        <end position="212"/>
    </location>
</feature>
<keyword evidence="24" id="KW-1185">Reference proteome</keyword>
<dbReference type="SUPFAM" id="SSF53613">
    <property type="entry name" value="Ribokinase-like"/>
    <property type="match status" value="1"/>
</dbReference>
<evidence type="ECO:0000256" key="9">
    <source>
        <dbReference type="ARBA" id="ARBA00022958"/>
    </source>
</evidence>
<evidence type="ECO:0000256" key="2">
    <source>
        <dbReference type="ARBA" id="ARBA00000909"/>
    </source>
</evidence>
<comment type="function">
    <text evidence="17">Catalyzes the dehydration of the S-form of NAD(P)HX at the expense of ADP, which is converted to AMP. Together with NAD(P)HX epimerase, which catalyzes the epimerization of the S- and R-forms, the enzyme allows the repair of both epimers of NAD(P)HX, a damaged form of NAD(P)H that is a result of enzymatic or heat-dependent hydration.</text>
</comment>
<evidence type="ECO:0000313" key="23">
    <source>
        <dbReference type="EMBL" id="WKW14740.1"/>
    </source>
</evidence>
<dbReference type="HAMAP" id="MF_01966">
    <property type="entry name" value="NADHX_epimerase"/>
    <property type="match status" value="1"/>
</dbReference>
<dbReference type="EMBL" id="CP130612">
    <property type="protein sequence ID" value="WKW11830.1"/>
    <property type="molecule type" value="Genomic_DNA"/>
</dbReference>
<comment type="caution">
    <text evidence="18">Lacks conserved residue(s) required for the propagation of feature annotation.</text>
</comment>
<dbReference type="PANTHER" id="PTHR12592">
    <property type="entry name" value="ATP-DEPENDENT (S)-NAD(P)H-HYDRATE DEHYDRATASE FAMILY MEMBER"/>
    <property type="match status" value="1"/>
</dbReference>
<proteinExistence type="inferred from homology"/>
<evidence type="ECO:0000259" key="21">
    <source>
        <dbReference type="PROSITE" id="PS51385"/>
    </source>
</evidence>
<dbReference type="InterPro" id="IPR029056">
    <property type="entry name" value="Ribokinase-like"/>
</dbReference>
<keyword evidence="9 18" id="KW-0630">Potassium</keyword>
<evidence type="ECO:0000256" key="10">
    <source>
        <dbReference type="ARBA" id="ARBA00023027"/>
    </source>
</evidence>
<keyword evidence="10 17" id="KW-0520">NAD</keyword>
<evidence type="ECO:0000256" key="5">
    <source>
        <dbReference type="ARBA" id="ARBA00022723"/>
    </source>
</evidence>
<keyword evidence="5 18" id="KW-0479">Metal-binding</keyword>
<evidence type="ECO:0000313" key="22">
    <source>
        <dbReference type="EMBL" id="WKW11830.1"/>
    </source>
</evidence>
<feature type="binding site" evidence="18">
    <location>
        <begin position="65"/>
        <end position="69"/>
    </location>
    <ligand>
        <name>(6S)-NADPHX</name>
        <dbReference type="ChEBI" id="CHEBI:64076"/>
    </ligand>
</feature>
<evidence type="ECO:0000256" key="12">
    <source>
        <dbReference type="ARBA" id="ARBA00023239"/>
    </source>
</evidence>
<dbReference type="CDD" id="cd01171">
    <property type="entry name" value="YXKO-related"/>
    <property type="match status" value="1"/>
</dbReference>
<dbReference type="NCBIfam" id="TIGR00196">
    <property type="entry name" value="yjeF_cterm"/>
    <property type="match status" value="1"/>
</dbReference>
<feature type="binding site" evidence="18">
    <location>
        <begin position="126"/>
        <end position="132"/>
    </location>
    <ligand>
        <name>(6S)-NADPHX</name>
        <dbReference type="ChEBI" id="CHEBI:64076"/>
    </ligand>
</feature>
<evidence type="ECO:0000256" key="11">
    <source>
        <dbReference type="ARBA" id="ARBA00023235"/>
    </source>
</evidence>
<evidence type="ECO:0000256" key="3">
    <source>
        <dbReference type="ARBA" id="ARBA00006001"/>
    </source>
</evidence>
<dbReference type="PROSITE" id="PS51383">
    <property type="entry name" value="YJEF_C_3"/>
    <property type="match status" value="1"/>
</dbReference>
<evidence type="ECO:0000256" key="19">
    <source>
        <dbReference type="PIRNR" id="PIRNR017184"/>
    </source>
</evidence>
<dbReference type="Gene3D" id="3.40.50.10260">
    <property type="entry name" value="YjeF N-terminal domain"/>
    <property type="match status" value="1"/>
</dbReference>
<dbReference type="InterPro" id="IPR036652">
    <property type="entry name" value="YjeF_N_dom_sf"/>
</dbReference>
<dbReference type="EC" id="4.2.1.136" evidence="19"/>
<organism evidence="22">
    <name type="scientific">Pseudogemmatithrix spongiicola</name>
    <dbReference type="NCBI Taxonomy" id="3062599"/>
    <lineage>
        <taxon>Bacteria</taxon>
        <taxon>Pseudomonadati</taxon>
        <taxon>Gemmatimonadota</taxon>
        <taxon>Gemmatimonadia</taxon>
        <taxon>Gemmatimonadales</taxon>
        <taxon>Gemmatimonadaceae</taxon>
        <taxon>Pseudogemmatithrix</taxon>
    </lineage>
</organism>
<evidence type="ECO:0000256" key="16">
    <source>
        <dbReference type="ARBA" id="ARBA00049209"/>
    </source>
</evidence>
<feature type="binding site" evidence="17">
    <location>
        <position position="438"/>
    </location>
    <ligand>
        <name>(6S)-NADPHX</name>
        <dbReference type="ChEBI" id="CHEBI:64076"/>
    </ligand>
</feature>
<dbReference type="Proteomes" id="UP001229955">
    <property type="component" value="Chromosome"/>
</dbReference>
<dbReference type="GO" id="GO:0046496">
    <property type="term" value="P:nicotinamide nucleotide metabolic process"/>
    <property type="evidence" value="ECO:0007669"/>
    <property type="project" value="UniProtKB-UniRule"/>
</dbReference>
<comment type="catalytic activity">
    <reaction evidence="2 18 19">
        <text>(6R)-NADPHX = (6S)-NADPHX</text>
        <dbReference type="Rhea" id="RHEA:32227"/>
        <dbReference type="ChEBI" id="CHEBI:64076"/>
        <dbReference type="ChEBI" id="CHEBI:64077"/>
        <dbReference type="EC" id="5.1.99.6"/>
    </reaction>
</comment>
<dbReference type="EC" id="5.1.99.6" evidence="19"/>
<feature type="binding site" evidence="17">
    <location>
        <position position="256"/>
    </location>
    <ligand>
        <name>(6S)-NADPHX</name>
        <dbReference type="ChEBI" id="CHEBI:64076"/>
    </ligand>
</feature>
<dbReference type="GO" id="GO:0052855">
    <property type="term" value="F:ADP-dependent NAD(P)H-hydrate dehydratase activity"/>
    <property type="evidence" value="ECO:0007669"/>
    <property type="project" value="UniProtKB-UniRule"/>
</dbReference>
<dbReference type="InterPro" id="IPR004443">
    <property type="entry name" value="YjeF_N_dom"/>
</dbReference>
<dbReference type="GO" id="GO:0052856">
    <property type="term" value="F:NAD(P)HX epimerase activity"/>
    <property type="evidence" value="ECO:0007669"/>
    <property type="project" value="UniProtKB-UniRule"/>
</dbReference>
<keyword evidence="8 17" id="KW-0521">NADP</keyword>
<feature type="binding site" evidence="17">
    <location>
        <position position="437"/>
    </location>
    <ligand>
        <name>AMP</name>
        <dbReference type="ChEBI" id="CHEBI:456215"/>
    </ligand>
</feature>
<feature type="binding site" evidence="18">
    <location>
        <position position="158"/>
    </location>
    <ligand>
        <name>(6S)-NADPHX</name>
        <dbReference type="ChEBI" id="CHEBI:64076"/>
    </ligand>
</feature>
<evidence type="ECO:0000256" key="18">
    <source>
        <dbReference type="HAMAP-Rule" id="MF_01966"/>
    </source>
</evidence>
<dbReference type="GO" id="GO:0046872">
    <property type="term" value="F:metal ion binding"/>
    <property type="evidence" value="ECO:0007669"/>
    <property type="project" value="UniProtKB-UniRule"/>
</dbReference>
<evidence type="ECO:0000256" key="6">
    <source>
        <dbReference type="ARBA" id="ARBA00022741"/>
    </source>
</evidence>
<dbReference type="InterPro" id="IPR017953">
    <property type="entry name" value="Carbohydrate_kinase_pred_CS"/>
</dbReference>
<dbReference type="Pfam" id="PF03853">
    <property type="entry name" value="YjeF_N"/>
    <property type="match status" value="1"/>
</dbReference>
<dbReference type="PIRSF" id="PIRSF017184">
    <property type="entry name" value="Nnr"/>
    <property type="match status" value="1"/>
</dbReference>
<dbReference type="InterPro" id="IPR000631">
    <property type="entry name" value="CARKD"/>
</dbReference>
<keyword evidence="11 18" id="KW-0413">Isomerase</keyword>
<evidence type="ECO:0000256" key="4">
    <source>
        <dbReference type="ARBA" id="ARBA00009524"/>
    </source>
</evidence>
<dbReference type="SUPFAM" id="SSF64153">
    <property type="entry name" value="YjeF N-terminal domain-like"/>
    <property type="match status" value="1"/>
</dbReference>
<dbReference type="HAMAP" id="MF_01965">
    <property type="entry name" value="NADHX_dehydratase"/>
    <property type="match status" value="1"/>
</dbReference>
<keyword evidence="7 17" id="KW-0067">ATP-binding</keyword>
<comment type="catalytic activity">
    <reaction evidence="15 17 19">
        <text>(6S)-NADHX + ADP = AMP + phosphate + NADH + H(+)</text>
        <dbReference type="Rhea" id="RHEA:32223"/>
        <dbReference type="ChEBI" id="CHEBI:15378"/>
        <dbReference type="ChEBI" id="CHEBI:43474"/>
        <dbReference type="ChEBI" id="CHEBI:57945"/>
        <dbReference type="ChEBI" id="CHEBI:64074"/>
        <dbReference type="ChEBI" id="CHEBI:456215"/>
        <dbReference type="ChEBI" id="CHEBI:456216"/>
        <dbReference type="EC" id="4.2.1.136"/>
    </reaction>
</comment>
<feature type="domain" description="YjeF C-terminal" evidence="20">
    <location>
        <begin position="221"/>
        <end position="497"/>
    </location>
</feature>
<evidence type="ECO:0000259" key="20">
    <source>
        <dbReference type="PROSITE" id="PS51383"/>
    </source>
</evidence>
<dbReference type="RefSeq" id="WP_367887516.1">
    <property type="nucleotide sequence ID" value="NZ_CP130612.1"/>
</dbReference>
<comment type="catalytic activity">
    <reaction evidence="16 17 19">
        <text>(6S)-NADPHX + ADP = AMP + phosphate + NADPH + H(+)</text>
        <dbReference type="Rhea" id="RHEA:32235"/>
        <dbReference type="ChEBI" id="CHEBI:15378"/>
        <dbReference type="ChEBI" id="CHEBI:43474"/>
        <dbReference type="ChEBI" id="CHEBI:57783"/>
        <dbReference type="ChEBI" id="CHEBI:64076"/>
        <dbReference type="ChEBI" id="CHEBI:456215"/>
        <dbReference type="ChEBI" id="CHEBI:456216"/>
        <dbReference type="EC" id="4.2.1.136"/>
    </reaction>
</comment>
<gene>
    <name evidence="17" type="primary">nnrD</name>
    <name evidence="18" type="synonym">nnrE</name>
    <name evidence="22" type="ORF">Strain138_001096</name>
    <name evidence="23" type="ORF">Strain318_001096</name>
</gene>
<feature type="binding site" evidence="17">
    <location>
        <position position="371"/>
    </location>
    <ligand>
        <name>(6S)-NADPHX</name>
        <dbReference type="ChEBI" id="CHEBI:64076"/>
    </ligand>
</feature>
<dbReference type="AlphaFoldDB" id="A0AA49JTL8"/>
<evidence type="ECO:0000256" key="1">
    <source>
        <dbReference type="ARBA" id="ARBA00000013"/>
    </source>
</evidence>
<dbReference type="KEGG" id="pspc:Strain318_001096"/>
<dbReference type="InterPro" id="IPR030677">
    <property type="entry name" value="Nnr"/>
</dbReference>
<dbReference type="PROSITE" id="PS01050">
    <property type="entry name" value="YJEF_C_2"/>
    <property type="match status" value="1"/>
</dbReference>
<dbReference type="GO" id="GO:0005524">
    <property type="term" value="F:ATP binding"/>
    <property type="evidence" value="ECO:0007669"/>
    <property type="project" value="UniProtKB-UniRule"/>
</dbReference>
<dbReference type="EMBL" id="CP130613">
    <property type="protein sequence ID" value="WKW14740.1"/>
    <property type="molecule type" value="Genomic_DNA"/>
</dbReference>
<keyword evidence="6 17" id="KW-0547">Nucleotide-binding</keyword>
<feature type="binding site" evidence="18">
    <location>
        <position position="66"/>
    </location>
    <ligand>
        <name>K(+)</name>
        <dbReference type="ChEBI" id="CHEBI:29103"/>
    </ligand>
</feature>
<evidence type="ECO:0000256" key="8">
    <source>
        <dbReference type="ARBA" id="ARBA00022857"/>
    </source>
</evidence>
<protein>
    <recommendedName>
        <fullName evidence="19">Bifunctional NAD(P)H-hydrate repair enzyme</fullName>
    </recommendedName>
    <alternativeName>
        <fullName evidence="19">Nicotinamide nucleotide repair protein</fullName>
    </alternativeName>
    <domain>
        <recommendedName>
            <fullName evidence="19">ADP-dependent (S)-NAD(P)H-hydrate dehydratase</fullName>
            <ecNumber evidence="19">4.2.1.136</ecNumber>
        </recommendedName>
        <alternativeName>
            <fullName evidence="19">ADP-dependent NAD(P)HX dehydratase</fullName>
        </alternativeName>
    </domain>
    <domain>
        <recommendedName>
            <fullName evidence="19">NAD(P)H-hydrate epimerase</fullName>
            <ecNumber evidence="19">5.1.99.6</ecNumber>
        </recommendedName>
    </domain>
</protein>
<comment type="subunit">
    <text evidence="17">Homotetramer.</text>
</comment>
<accession>A0AA49JTL8</accession>
<comment type="similarity">
    <text evidence="4 19">In the C-terminal section; belongs to the NnrD/CARKD family.</text>
</comment>
<accession>A0AA49JYS4</accession>
<dbReference type="NCBIfam" id="TIGR00197">
    <property type="entry name" value="yjeF_nterm"/>
    <property type="match status" value="1"/>
</dbReference>
<feature type="binding site" evidence="17">
    <location>
        <position position="318"/>
    </location>
    <ligand>
        <name>(6S)-NADPHX</name>
        <dbReference type="ChEBI" id="CHEBI:64076"/>
    </ligand>
</feature>
<feature type="binding site" evidence="17">
    <location>
        <begin position="408"/>
        <end position="412"/>
    </location>
    <ligand>
        <name>AMP</name>
        <dbReference type="ChEBI" id="CHEBI:456215"/>
    </ligand>
</feature>
<comment type="function">
    <text evidence="14 19">Bifunctional enzyme that catalyzes the epimerization of the S- and R-forms of NAD(P)HX and the dehydration of the S-form of NAD(P)HX at the expense of ADP, which is converted to AMP. This allows the repair of both epimers of NAD(P)HX, a damaged form of NAD(P)H that is a result of enzymatic or heat-dependent hydration.</text>
</comment>
<dbReference type="PROSITE" id="PS51385">
    <property type="entry name" value="YJEF_N"/>
    <property type="match status" value="1"/>
</dbReference>
<comment type="similarity">
    <text evidence="18">Belongs to the NnrE/AIBP family.</text>
</comment>
<evidence type="ECO:0000256" key="17">
    <source>
        <dbReference type="HAMAP-Rule" id="MF_01965"/>
    </source>
</evidence>
<evidence type="ECO:0000256" key="7">
    <source>
        <dbReference type="ARBA" id="ARBA00022840"/>
    </source>
</evidence>
<comment type="cofactor">
    <cofactor evidence="17">
        <name>Mg(2+)</name>
        <dbReference type="ChEBI" id="CHEBI:18420"/>
    </cofactor>
</comment>
<dbReference type="PANTHER" id="PTHR12592:SF0">
    <property type="entry name" value="ATP-DEPENDENT (S)-NAD(P)H-HYDRATE DEHYDRATASE"/>
    <property type="match status" value="1"/>
</dbReference>
<evidence type="ECO:0000256" key="13">
    <source>
        <dbReference type="ARBA" id="ARBA00023268"/>
    </source>
</evidence>
<keyword evidence="13" id="KW-0511">Multifunctional enzyme</keyword>
<feature type="binding site" evidence="18">
    <location>
        <position position="122"/>
    </location>
    <ligand>
        <name>K(+)</name>
        <dbReference type="ChEBI" id="CHEBI:29103"/>
    </ligand>
</feature>